<evidence type="ECO:0000313" key="7">
    <source>
        <dbReference type="EMBL" id="MPL92777.1"/>
    </source>
</evidence>
<proteinExistence type="predicted"/>
<dbReference type="GO" id="GO:0015344">
    <property type="term" value="F:siderophore uptake transmembrane transporter activity"/>
    <property type="evidence" value="ECO:0007669"/>
    <property type="project" value="TreeGrafter"/>
</dbReference>
<evidence type="ECO:0000256" key="5">
    <source>
        <dbReference type="ARBA" id="ARBA00023237"/>
    </source>
</evidence>
<dbReference type="InterPro" id="IPR008969">
    <property type="entry name" value="CarboxyPept-like_regulatory"/>
</dbReference>
<evidence type="ECO:0000256" key="4">
    <source>
        <dbReference type="ARBA" id="ARBA00023136"/>
    </source>
</evidence>
<dbReference type="SUPFAM" id="SSF49464">
    <property type="entry name" value="Carboxypeptidase regulatory domain-like"/>
    <property type="match status" value="1"/>
</dbReference>
<dbReference type="Gene3D" id="2.60.40.1120">
    <property type="entry name" value="Carboxypeptidase-like, regulatory domain"/>
    <property type="match status" value="1"/>
</dbReference>
<name>A0A644VND1_9ZZZZ</name>
<dbReference type="Pfam" id="PF13715">
    <property type="entry name" value="CarbopepD_reg_2"/>
    <property type="match status" value="1"/>
</dbReference>
<evidence type="ECO:0000256" key="3">
    <source>
        <dbReference type="ARBA" id="ARBA00022692"/>
    </source>
</evidence>
<organism evidence="7">
    <name type="scientific">bioreactor metagenome</name>
    <dbReference type="NCBI Taxonomy" id="1076179"/>
    <lineage>
        <taxon>unclassified sequences</taxon>
        <taxon>metagenomes</taxon>
        <taxon>ecological metagenomes</taxon>
    </lineage>
</organism>
<sequence length="795" mass="90079">MKNNIIFLFALLLVFSNNIYSQASAPKLGGVSGKVLNKNTNDPIPYANVMILGSTLGSSTDDKGFFEIKDVPVGFVRIVVSVVGYKYVISDELQVFNNHSAYTIIKMEEAPKDLLEVNIVAVKEKSKESPISLRTISLQEIEKSPGSNRDVSKAVQNLPGVAAGAVNRNDLIVRGGGPSENVFFLDDVEIPIINHFATQGASGGAVGILNPDFVRQVDFLSGAFPSNRGGALSSVMNIKQKEGSRDKMHFKGSIGASDLALTFDLPIKDNNLLFSYRRSYLQFLFTALGLPFLPSYDDIQFRYKWNINQKNEILFLGLAAFDRSELNLTIDNPNESQQYLLNSLPDYNQLSYTVGAVYKHYNDNSVDMVVLSRNMLRNAFEKYTDNDKNLPKLFDYSSVEAENKLRYEKRYTTLPFDLSFGANARYSKYTNNSNRTINVNNMLFQDSYSSLIDLFSYGLFVQTGDAYFKERLKLGMGARFDGNTYSNLMSNPLVQFSPRISASYLFNEHLSINANVGHYTKEPSYTSMGYKDSNDVFVNKDNLKYIHVNHYVLGFEFNTKAKIKASVEGFYKQYYNYPITLNEGISLASKGNDFGAVGDEPLISDGKGRAYGIEALFTANDIKKFNIYAVFTYFISEFTDIQGKYVSSSWDNRFILNLTASRKFKYDWLVSARWRLIGGSPYTPIDEYVSSQRQIWDLRNQPYLDYTKFNTLRLGNYHQLDIRVDKEFAWKNFDITLYLDIQNVYNFKSESEPIYTNLNTDGTPNIAPNNQEYILRKISTTTGTILPTFGLIVYF</sequence>
<dbReference type="AlphaFoldDB" id="A0A644VND1"/>
<evidence type="ECO:0000259" key="6">
    <source>
        <dbReference type="Pfam" id="PF07715"/>
    </source>
</evidence>
<dbReference type="GO" id="GO:0044718">
    <property type="term" value="P:siderophore transmembrane transport"/>
    <property type="evidence" value="ECO:0007669"/>
    <property type="project" value="TreeGrafter"/>
</dbReference>
<dbReference type="InterPro" id="IPR012910">
    <property type="entry name" value="Plug_dom"/>
</dbReference>
<dbReference type="Gene3D" id="2.170.130.10">
    <property type="entry name" value="TonB-dependent receptor, plug domain"/>
    <property type="match status" value="1"/>
</dbReference>
<comment type="subcellular location">
    <subcellularLocation>
        <location evidence="1">Cell outer membrane</location>
        <topology evidence="1">Multi-pass membrane protein</topology>
    </subcellularLocation>
</comment>
<dbReference type="Gene3D" id="2.40.170.20">
    <property type="entry name" value="TonB-dependent receptor, beta-barrel domain"/>
    <property type="match status" value="1"/>
</dbReference>
<reference evidence="7" key="1">
    <citation type="submission" date="2019-08" db="EMBL/GenBank/DDBJ databases">
        <authorList>
            <person name="Kucharzyk K."/>
            <person name="Murdoch R.W."/>
            <person name="Higgins S."/>
            <person name="Loffler F."/>
        </authorList>
    </citation>
    <scope>NUCLEOTIDE SEQUENCE</scope>
</reference>
<comment type="caution">
    <text evidence="7">The sequence shown here is derived from an EMBL/GenBank/DDBJ whole genome shotgun (WGS) entry which is preliminary data.</text>
</comment>
<keyword evidence="4" id="KW-0472">Membrane</keyword>
<feature type="domain" description="TonB-dependent receptor plug" evidence="6">
    <location>
        <begin position="127"/>
        <end position="229"/>
    </location>
</feature>
<dbReference type="PANTHER" id="PTHR30069:SF57">
    <property type="entry name" value="TONB-DEPENDENT RECEPTOR"/>
    <property type="match status" value="1"/>
</dbReference>
<protein>
    <recommendedName>
        <fullName evidence="6">TonB-dependent receptor plug domain-containing protein</fullName>
    </recommendedName>
</protein>
<accession>A0A644VND1</accession>
<dbReference type="PROSITE" id="PS52016">
    <property type="entry name" value="TONB_DEPENDENT_REC_3"/>
    <property type="match status" value="1"/>
</dbReference>
<dbReference type="InterPro" id="IPR036942">
    <property type="entry name" value="Beta-barrel_TonB_sf"/>
</dbReference>
<gene>
    <name evidence="7" type="ORF">SDC9_38890</name>
</gene>
<dbReference type="InterPro" id="IPR039426">
    <property type="entry name" value="TonB-dep_rcpt-like"/>
</dbReference>
<keyword evidence="5" id="KW-0998">Cell outer membrane</keyword>
<evidence type="ECO:0000256" key="1">
    <source>
        <dbReference type="ARBA" id="ARBA00004571"/>
    </source>
</evidence>
<dbReference type="PANTHER" id="PTHR30069">
    <property type="entry name" value="TONB-DEPENDENT OUTER MEMBRANE RECEPTOR"/>
    <property type="match status" value="1"/>
</dbReference>
<dbReference type="EMBL" id="VSSQ01000370">
    <property type="protein sequence ID" value="MPL92777.1"/>
    <property type="molecule type" value="Genomic_DNA"/>
</dbReference>
<dbReference type="Pfam" id="PF07715">
    <property type="entry name" value="Plug"/>
    <property type="match status" value="1"/>
</dbReference>
<keyword evidence="3" id="KW-0812">Transmembrane</keyword>
<dbReference type="SUPFAM" id="SSF56935">
    <property type="entry name" value="Porins"/>
    <property type="match status" value="1"/>
</dbReference>
<dbReference type="InterPro" id="IPR037066">
    <property type="entry name" value="Plug_dom_sf"/>
</dbReference>
<evidence type="ECO:0000256" key="2">
    <source>
        <dbReference type="ARBA" id="ARBA00022448"/>
    </source>
</evidence>
<keyword evidence="2" id="KW-0813">Transport</keyword>
<dbReference type="GO" id="GO:0009279">
    <property type="term" value="C:cell outer membrane"/>
    <property type="evidence" value="ECO:0007669"/>
    <property type="project" value="UniProtKB-SubCell"/>
</dbReference>